<gene>
    <name evidence="1" type="ORF">BAY60_13525</name>
</gene>
<comment type="caution">
    <text evidence="1">The sequence shown here is derived from an EMBL/GenBank/DDBJ whole genome shotgun (WGS) entry which is preliminary data.</text>
</comment>
<evidence type="ECO:0000313" key="1">
    <source>
        <dbReference type="EMBL" id="PXY27448.1"/>
    </source>
</evidence>
<protein>
    <submittedName>
        <fullName evidence="1">Uncharacterized protein</fullName>
    </submittedName>
</protein>
<organism evidence="1 2">
    <name type="scientific">Prauserella muralis</name>
    <dbReference type="NCBI Taxonomy" id="588067"/>
    <lineage>
        <taxon>Bacteria</taxon>
        <taxon>Bacillati</taxon>
        <taxon>Actinomycetota</taxon>
        <taxon>Actinomycetes</taxon>
        <taxon>Pseudonocardiales</taxon>
        <taxon>Pseudonocardiaceae</taxon>
        <taxon>Prauserella</taxon>
    </lineage>
</organism>
<name>A0A2V4B238_9PSEU</name>
<evidence type="ECO:0000313" key="2">
    <source>
        <dbReference type="Proteomes" id="UP000249915"/>
    </source>
</evidence>
<sequence length="61" mass="6771">MAERESDSVPVRVADGVLRVAVEAVMLVIVPTVVVGYWWQRALDELAKPPRDHGDPTDRAM</sequence>
<reference evidence="1 2" key="1">
    <citation type="submission" date="2016-07" db="EMBL/GenBank/DDBJ databases">
        <title>Draft genome sequence of Prauserella muralis DSM 45305, isolated from a mould-covered wall in an indoor environment.</title>
        <authorList>
            <person name="Ruckert C."/>
            <person name="Albersmeier A."/>
            <person name="Jiang C.-L."/>
            <person name="Jiang Y."/>
            <person name="Kalinowski J."/>
            <person name="Schneider O."/>
            <person name="Winkler A."/>
            <person name="Zotchev S.B."/>
        </authorList>
    </citation>
    <scope>NUCLEOTIDE SEQUENCE [LARGE SCALE GENOMIC DNA]</scope>
    <source>
        <strain evidence="1 2">DSM 45305</strain>
    </source>
</reference>
<keyword evidence="2" id="KW-1185">Reference proteome</keyword>
<dbReference type="RefSeq" id="WP_112281447.1">
    <property type="nucleotide sequence ID" value="NZ_MASW01000002.1"/>
</dbReference>
<proteinExistence type="predicted"/>
<dbReference type="Proteomes" id="UP000249915">
    <property type="component" value="Unassembled WGS sequence"/>
</dbReference>
<accession>A0A2V4B238</accession>
<dbReference type="AlphaFoldDB" id="A0A2V4B238"/>
<dbReference type="EMBL" id="MASW01000002">
    <property type="protein sequence ID" value="PXY27448.1"/>
    <property type="molecule type" value="Genomic_DNA"/>
</dbReference>